<evidence type="ECO:0000313" key="3">
    <source>
        <dbReference type="EMBL" id="EFC43080.1"/>
    </source>
</evidence>
<dbReference type="InParanoid" id="D2VJS0"/>
<dbReference type="InterPro" id="IPR051048">
    <property type="entry name" value="Peptidase_S8/S53_subtilisin"/>
</dbReference>
<dbReference type="VEuPathDB" id="AmoebaDB:NAEGRDRAFT_80215"/>
<dbReference type="RefSeq" id="XP_002675824.1">
    <property type="nucleotide sequence ID" value="XM_002675778.1"/>
</dbReference>
<dbReference type="Gene3D" id="2.60.120.380">
    <property type="match status" value="1"/>
</dbReference>
<dbReference type="PANTHER" id="PTHR43399">
    <property type="entry name" value="SUBTILISIN-RELATED"/>
    <property type="match status" value="1"/>
</dbReference>
<dbReference type="GeneID" id="8852975"/>
<gene>
    <name evidence="3" type="ORF">NAEGRDRAFT_80215</name>
</gene>
<comment type="similarity">
    <text evidence="1">Belongs to the peptidase S8 family.</text>
</comment>
<keyword evidence="4" id="KW-1185">Reference proteome</keyword>
<dbReference type="InterPro" id="IPR008979">
    <property type="entry name" value="Galactose-bd-like_sf"/>
</dbReference>
<evidence type="ECO:0000313" key="4">
    <source>
        <dbReference type="Proteomes" id="UP000006671"/>
    </source>
</evidence>
<dbReference type="PANTHER" id="PTHR43399:SF4">
    <property type="entry name" value="CELL WALL-ASSOCIATED PROTEASE"/>
    <property type="match status" value="1"/>
</dbReference>
<dbReference type="GO" id="GO:0006508">
    <property type="term" value="P:proteolysis"/>
    <property type="evidence" value="ECO:0007669"/>
    <property type="project" value="InterPro"/>
</dbReference>
<dbReference type="SUPFAM" id="SSF52743">
    <property type="entry name" value="Subtilisin-like"/>
    <property type="match status" value="1"/>
</dbReference>
<dbReference type="Proteomes" id="UP000006671">
    <property type="component" value="Unassembled WGS sequence"/>
</dbReference>
<sequence>MATPTTAGLVAIVRQYYREGYYPSKKKQAQDGFIPSSALLKASVINSGTDLQTVSNDYLTSFKILPRTEIGCFYQGFGRVQLDKVLAFEESKRILQIGRVKHIHNTDNRFNTQVGSTNVTTEFGDPVIDSVKTYHYYYLKALNEKNKISNVKITLVWADYPGSPSSSSQLVNDLDLLVQVGTQQYYGNSQLKEKNSGVGSTAGERDFRNNVEQVWIDESSVGIIIKVSASYIFRPQSYALVVTGENIELEVSNIINPSQSLSHASPIAHVSLVLVALLIMACLSIIC</sequence>
<evidence type="ECO:0000256" key="1">
    <source>
        <dbReference type="ARBA" id="ARBA00011073"/>
    </source>
</evidence>
<name>D2VJS0_NAEGR</name>
<dbReference type="KEGG" id="ngr:NAEGRDRAFT_80215"/>
<keyword evidence="2" id="KW-0812">Transmembrane</keyword>
<dbReference type="SUPFAM" id="SSF49785">
    <property type="entry name" value="Galactose-binding domain-like"/>
    <property type="match status" value="1"/>
</dbReference>
<protein>
    <submittedName>
        <fullName evidence="3">Predicted protein</fullName>
    </submittedName>
</protein>
<dbReference type="Gene3D" id="3.40.50.200">
    <property type="entry name" value="Peptidase S8/S53 domain"/>
    <property type="match status" value="1"/>
</dbReference>
<dbReference type="GO" id="GO:0004252">
    <property type="term" value="F:serine-type endopeptidase activity"/>
    <property type="evidence" value="ECO:0007669"/>
    <property type="project" value="InterPro"/>
</dbReference>
<reference evidence="3 4" key="1">
    <citation type="journal article" date="2010" name="Cell">
        <title>The genome of Naegleria gruberi illuminates early eukaryotic versatility.</title>
        <authorList>
            <person name="Fritz-Laylin L.K."/>
            <person name="Prochnik S.E."/>
            <person name="Ginger M.L."/>
            <person name="Dacks J.B."/>
            <person name="Carpenter M.L."/>
            <person name="Field M.C."/>
            <person name="Kuo A."/>
            <person name="Paredez A."/>
            <person name="Chapman J."/>
            <person name="Pham J."/>
            <person name="Shu S."/>
            <person name="Neupane R."/>
            <person name="Cipriano M."/>
            <person name="Mancuso J."/>
            <person name="Tu H."/>
            <person name="Salamov A."/>
            <person name="Lindquist E."/>
            <person name="Shapiro H."/>
            <person name="Lucas S."/>
            <person name="Grigoriev I.V."/>
            <person name="Cande W.Z."/>
            <person name="Fulton C."/>
            <person name="Rokhsar D.S."/>
            <person name="Dawson S.C."/>
        </authorList>
    </citation>
    <scope>NUCLEOTIDE SEQUENCE [LARGE SCALE GENOMIC DNA]</scope>
    <source>
        <strain evidence="3 4">NEG-M</strain>
    </source>
</reference>
<feature type="transmembrane region" description="Helical" evidence="2">
    <location>
        <begin position="267"/>
        <end position="286"/>
    </location>
</feature>
<dbReference type="InterPro" id="IPR036852">
    <property type="entry name" value="Peptidase_S8/S53_dom_sf"/>
</dbReference>
<dbReference type="AlphaFoldDB" id="D2VJS0"/>
<organism evidence="4">
    <name type="scientific">Naegleria gruberi</name>
    <name type="common">Amoeba</name>
    <dbReference type="NCBI Taxonomy" id="5762"/>
    <lineage>
        <taxon>Eukaryota</taxon>
        <taxon>Discoba</taxon>
        <taxon>Heterolobosea</taxon>
        <taxon>Tetramitia</taxon>
        <taxon>Eutetramitia</taxon>
        <taxon>Vahlkampfiidae</taxon>
        <taxon>Naegleria</taxon>
    </lineage>
</organism>
<dbReference type="EMBL" id="GG738876">
    <property type="protein sequence ID" value="EFC43080.1"/>
    <property type="molecule type" value="Genomic_DNA"/>
</dbReference>
<keyword evidence="2" id="KW-1133">Transmembrane helix</keyword>
<accession>D2VJS0</accession>
<dbReference type="OrthoDB" id="509353at2759"/>
<evidence type="ECO:0000256" key="2">
    <source>
        <dbReference type="SAM" id="Phobius"/>
    </source>
</evidence>
<keyword evidence="2" id="KW-0472">Membrane</keyword>
<proteinExistence type="inferred from homology"/>
<dbReference type="OMA" id="QVWIDES"/>